<accession>A0ACD3QKL5</accession>
<comment type="caution">
    <text evidence="1">The sequence shown here is derived from an EMBL/GenBank/DDBJ whole genome shotgun (WGS) entry which is preliminary data.</text>
</comment>
<dbReference type="EMBL" id="CM011691">
    <property type="protein sequence ID" value="TMS07261.1"/>
    <property type="molecule type" value="Genomic_DNA"/>
</dbReference>
<organism evidence="1 2">
    <name type="scientific">Larimichthys crocea</name>
    <name type="common">Large yellow croaker</name>
    <name type="synonym">Pseudosciaena crocea</name>
    <dbReference type="NCBI Taxonomy" id="215358"/>
    <lineage>
        <taxon>Eukaryota</taxon>
        <taxon>Metazoa</taxon>
        <taxon>Chordata</taxon>
        <taxon>Craniata</taxon>
        <taxon>Vertebrata</taxon>
        <taxon>Euteleostomi</taxon>
        <taxon>Actinopterygii</taxon>
        <taxon>Neopterygii</taxon>
        <taxon>Teleostei</taxon>
        <taxon>Neoteleostei</taxon>
        <taxon>Acanthomorphata</taxon>
        <taxon>Eupercaria</taxon>
        <taxon>Sciaenidae</taxon>
        <taxon>Larimichthys</taxon>
    </lineage>
</organism>
<evidence type="ECO:0000313" key="2">
    <source>
        <dbReference type="Proteomes" id="UP000793456"/>
    </source>
</evidence>
<name>A0ACD3QKL5_LARCR</name>
<reference evidence="1" key="1">
    <citation type="submission" date="2018-11" db="EMBL/GenBank/DDBJ databases">
        <title>The sequence and de novo assembly of Larimichthys crocea genome using PacBio and Hi-C technologies.</title>
        <authorList>
            <person name="Xu P."/>
            <person name="Chen B."/>
            <person name="Zhou Z."/>
            <person name="Ke Q."/>
            <person name="Wu Y."/>
            <person name="Bai H."/>
            <person name="Pu F."/>
        </authorList>
    </citation>
    <scope>NUCLEOTIDE SEQUENCE</scope>
    <source>
        <tissue evidence="1">Muscle</tissue>
    </source>
</reference>
<gene>
    <name evidence="1" type="ORF">E3U43_011354</name>
</gene>
<protein>
    <submittedName>
        <fullName evidence="1">Uncharacterized protein</fullName>
    </submittedName>
</protein>
<proteinExistence type="predicted"/>
<keyword evidence="2" id="KW-1185">Reference proteome</keyword>
<evidence type="ECO:0000313" key="1">
    <source>
        <dbReference type="EMBL" id="TMS07261.1"/>
    </source>
</evidence>
<sequence length="74" mass="8576">MFFPVTVLTSEVMGPSILNKVTEFLASELQAARIIKHKELHPEEETTEEESEKEQRVDDPSHELTEEFEDDDPF</sequence>
<dbReference type="Proteomes" id="UP000793456">
    <property type="component" value="Chromosome XVIII"/>
</dbReference>